<comment type="caution">
    <text evidence="1">The sequence shown here is derived from an EMBL/GenBank/DDBJ whole genome shotgun (WGS) entry which is preliminary data.</text>
</comment>
<evidence type="ECO:0000313" key="2">
    <source>
        <dbReference type="Proteomes" id="UP000828390"/>
    </source>
</evidence>
<protein>
    <submittedName>
        <fullName evidence="1">Uncharacterized protein</fullName>
    </submittedName>
</protein>
<sequence>MSHSGWSGAYLQQSPVLMYEPLRVVGCLLHERLGRQAGHRAVGLQGAQLHLLHLCVTAHTQQLLVGTIKQGPGNPRLLLSLLFLLSGYK</sequence>
<gene>
    <name evidence="1" type="ORF">DPMN_000721</name>
</gene>
<accession>A0A9D4RSA3</accession>
<dbReference type="AlphaFoldDB" id="A0A9D4RSA3"/>
<proteinExistence type="predicted"/>
<evidence type="ECO:0000313" key="1">
    <source>
        <dbReference type="EMBL" id="KAH3876870.1"/>
    </source>
</evidence>
<reference evidence="1" key="2">
    <citation type="submission" date="2020-11" db="EMBL/GenBank/DDBJ databases">
        <authorList>
            <person name="McCartney M.A."/>
            <person name="Auch B."/>
            <person name="Kono T."/>
            <person name="Mallez S."/>
            <person name="Becker A."/>
            <person name="Gohl D.M."/>
            <person name="Silverstein K.A.T."/>
            <person name="Koren S."/>
            <person name="Bechman K.B."/>
            <person name="Herman A."/>
            <person name="Abrahante J.E."/>
            <person name="Garbe J."/>
        </authorList>
    </citation>
    <scope>NUCLEOTIDE SEQUENCE</scope>
    <source>
        <strain evidence="1">Duluth1</strain>
        <tissue evidence="1">Whole animal</tissue>
    </source>
</reference>
<reference evidence="1" key="1">
    <citation type="journal article" date="2019" name="bioRxiv">
        <title>The Genome of the Zebra Mussel, Dreissena polymorpha: A Resource for Invasive Species Research.</title>
        <authorList>
            <person name="McCartney M.A."/>
            <person name="Auch B."/>
            <person name="Kono T."/>
            <person name="Mallez S."/>
            <person name="Zhang Y."/>
            <person name="Obille A."/>
            <person name="Becker A."/>
            <person name="Abrahante J.E."/>
            <person name="Garbe J."/>
            <person name="Badalamenti J.P."/>
            <person name="Herman A."/>
            <person name="Mangelson H."/>
            <person name="Liachko I."/>
            <person name="Sullivan S."/>
            <person name="Sone E.D."/>
            <person name="Koren S."/>
            <person name="Silverstein K.A.T."/>
            <person name="Beckman K.B."/>
            <person name="Gohl D.M."/>
        </authorList>
    </citation>
    <scope>NUCLEOTIDE SEQUENCE</scope>
    <source>
        <strain evidence="1">Duluth1</strain>
        <tissue evidence="1">Whole animal</tissue>
    </source>
</reference>
<name>A0A9D4RSA3_DREPO</name>
<keyword evidence="2" id="KW-1185">Reference proteome</keyword>
<organism evidence="1 2">
    <name type="scientific">Dreissena polymorpha</name>
    <name type="common">Zebra mussel</name>
    <name type="synonym">Mytilus polymorpha</name>
    <dbReference type="NCBI Taxonomy" id="45954"/>
    <lineage>
        <taxon>Eukaryota</taxon>
        <taxon>Metazoa</taxon>
        <taxon>Spiralia</taxon>
        <taxon>Lophotrochozoa</taxon>
        <taxon>Mollusca</taxon>
        <taxon>Bivalvia</taxon>
        <taxon>Autobranchia</taxon>
        <taxon>Heteroconchia</taxon>
        <taxon>Euheterodonta</taxon>
        <taxon>Imparidentia</taxon>
        <taxon>Neoheterodontei</taxon>
        <taxon>Myida</taxon>
        <taxon>Dreissenoidea</taxon>
        <taxon>Dreissenidae</taxon>
        <taxon>Dreissena</taxon>
    </lineage>
</organism>
<dbReference type="Proteomes" id="UP000828390">
    <property type="component" value="Unassembled WGS sequence"/>
</dbReference>
<dbReference type="EMBL" id="JAIWYP010000001">
    <property type="protein sequence ID" value="KAH3876870.1"/>
    <property type="molecule type" value="Genomic_DNA"/>
</dbReference>